<dbReference type="GO" id="GO:0000166">
    <property type="term" value="F:nucleotide binding"/>
    <property type="evidence" value="ECO:0007669"/>
    <property type="project" value="UniProtKB-KW"/>
</dbReference>
<evidence type="ECO:0008006" key="10">
    <source>
        <dbReference type="Google" id="ProtNLM"/>
    </source>
</evidence>
<proteinExistence type="inferred from homology"/>
<organism evidence="8 9">
    <name type="scientific">Talaromyces islandicus</name>
    <name type="common">Penicillium islandicum</name>
    <dbReference type="NCBI Taxonomy" id="28573"/>
    <lineage>
        <taxon>Eukaryota</taxon>
        <taxon>Fungi</taxon>
        <taxon>Dikarya</taxon>
        <taxon>Ascomycota</taxon>
        <taxon>Pezizomycotina</taxon>
        <taxon>Eurotiomycetes</taxon>
        <taxon>Eurotiomycetidae</taxon>
        <taxon>Eurotiales</taxon>
        <taxon>Trichocomaceae</taxon>
        <taxon>Talaromyces</taxon>
        <taxon>Talaromyces sect. Islandici</taxon>
    </lineage>
</organism>
<dbReference type="InterPro" id="IPR032828">
    <property type="entry name" value="PolyA_RNA-bd"/>
</dbReference>
<dbReference type="PANTHER" id="PTHR13734:SF5">
    <property type="entry name" value="CCA TRNA NUCLEOTIDYLTRANSFERASE, MITOCHONDRIAL"/>
    <property type="match status" value="1"/>
</dbReference>
<dbReference type="STRING" id="28573.A0A0U1LNG0"/>
<gene>
    <name evidence="8" type="ORF">PISL3812_01026</name>
</gene>
<dbReference type="EMBL" id="CVMT01000001">
    <property type="protein sequence ID" value="CRG83671.1"/>
    <property type="molecule type" value="Genomic_DNA"/>
</dbReference>
<evidence type="ECO:0000259" key="7">
    <source>
        <dbReference type="Pfam" id="PF12627"/>
    </source>
</evidence>
<protein>
    <recommendedName>
        <fullName evidence="10">CCA tRNA nucleotidyltransferase, mitochondrial</fullName>
    </recommendedName>
</protein>
<dbReference type="FunFam" id="3.30.460.10:FF:000019">
    <property type="entry name" value="tRNA nucleotidyltransferase cca2"/>
    <property type="match status" value="1"/>
</dbReference>
<evidence type="ECO:0000313" key="9">
    <source>
        <dbReference type="Proteomes" id="UP000054383"/>
    </source>
</evidence>
<feature type="domain" description="Poly A polymerase head" evidence="6">
    <location>
        <begin position="134"/>
        <end position="287"/>
    </location>
</feature>
<evidence type="ECO:0000313" key="8">
    <source>
        <dbReference type="EMBL" id="CRG83671.1"/>
    </source>
</evidence>
<evidence type="ECO:0000256" key="1">
    <source>
        <dbReference type="ARBA" id="ARBA00007265"/>
    </source>
</evidence>
<dbReference type="SUPFAM" id="SSF81301">
    <property type="entry name" value="Nucleotidyltransferase"/>
    <property type="match status" value="1"/>
</dbReference>
<keyword evidence="9" id="KW-1185">Reference proteome</keyword>
<sequence>MLKAWSPLWKNNTQILCKIVRRQCSLRPVSSIAVHGGCLTLSFNPRRLALFMPVHNIEEDSLQRANKRRRITASPCPHRDNNMAVQTEEIQQPLPKIELTPLEHLIERLLLDVKDYIEQKNELTDQDAKQEMVLRFTGGWVRDKLLGVDSHDIDVGISTMTGFQFGNFMKEYLDDPENLAKYKGNDNPALNDEEIVKVHKIDANPEKSKHLETVTTRIFGLDIDLVNLRKETYTEESRNPQMEFGTAEEDAFRRDATVNAMFYNLNTSTLEDLTTLGLQDLKQKLIRTPLEAYQTFKDDPLRILRLIRFASRLGYRIDDDSKQAMQNESIKDALRLKISKERVGAELEKMLRGPNPATALRHIDTLSLYSTIFANLKDEVQADTSSWSLVYDGFDRIAHPADNADDLCQKTKHVHDILLRDETDTYHAWIVAAFSPWALVPARHVKSKAEKPPVVARAAEVARDNLRSDNKTICILKDSVGYFRELKSLKDSFIAGEIPGTKSEIRQRVGLSIRSWKKDWRMVAVMALLQEIMAGAEFSTVIDEYDNFLSYVETENLLDVTELKPILNGNELSAALGIRPGRWMSAALEILIEWQLLHPEITEKDKALDEMKQRRAEFGV</sequence>
<name>A0A0U1LNG0_TALIS</name>
<evidence type="ECO:0000256" key="2">
    <source>
        <dbReference type="ARBA" id="ARBA00022679"/>
    </source>
</evidence>
<dbReference type="GO" id="GO:0052927">
    <property type="term" value="F:CC tRNA cytidylyltransferase activity"/>
    <property type="evidence" value="ECO:0007669"/>
    <property type="project" value="TreeGrafter"/>
</dbReference>
<evidence type="ECO:0000259" key="6">
    <source>
        <dbReference type="Pfam" id="PF01743"/>
    </source>
</evidence>
<dbReference type="GO" id="GO:0005739">
    <property type="term" value="C:mitochondrion"/>
    <property type="evidence" value="ECO:0007669"/>
    <property type="project" value="UniProtKB-ARBA"/>
</dbReference>
<accession>A0A0U1LNG0</accession>
<keyword evidence="2 5" id="KW-0808">Transferase</keyword>
<dbReference type="InterPro" id="IPR002646">
    <property type="entry name" value="PolA_pol_head_dom"/>
</dbReference>
<comment type="similarity">
    <text evidence="1 5">Belongs to the tRNA nucleotidyltransferase/poly(A) polymerase family.</text>
</comment>
<evidence type="ECO:0000256" key="4">
    <source>
        <dbReference type="ARBA" id="ARBA00022884"/>
    </source>
</evidence>
<dbReference type="CDD" id="cd05398">
    <property type="entry name" value="NT_ClassII-CCAase"/>
    <property type="match status" value="1"/>
</dbReference>
<dbReference type="Proteomes" id="UP000054383">
    <property type="component" value="Unassembled WGS sequence"/>
</dbReference>
<dbReference type="GO" id="GO:0001680">
    <property type="term" value="P:tRNA 3'-terminal CCA addition"/>
    <property type="evidence" value="ECO:0007669"/>
    <property type="project" value="UniProtKB-ARBA"/>
</dbReference>
<dbReference type="Pfam" id="PF01743">
    <property type="entry name" value="PolyA_pol"/>
    <property type="match status" value="1"/>
</dbReference>
<dbReference type="Pfam" id="PF12627">
    <property type="entry name" value="PolyA_pol_RNAbd"/>
    <property type="match status" value="1"/>
</dbReference>
<keyword evidence="3" id="KW-0547">Nucleotide-binding</keyword>
<dbReference type="OMA" id="WQKFLDH"/>
<keyword evidence="4 5" id="KW-0694">RNA-binding</keyword>
<dbReference type="Gene3D" id="3.30.460.10">
    <property type="entry name" value="Beta Polymerase, domain 2"/>
    <property type="match status" value="1"/>
</dbReference>
<dbReference type="SUPFAM" id="SSF81891">
    <property type="entry name" value="Poly A polymerase C-terminal region-like"/>
    <property type="match status" value="1"/>
</dbReference>
<dbReference type="AlphaFoldDB" id="A0A0U1LNG0"/>
<dbReference type="GO" id="GO:0052929">
    <property type="term" value="F:ATP:3'-cytidine-cytidine-tRNA adenylyltransferase activity"/>
    <property type="evidence" value="ECO:0007669"/>
    <property type="project" value="TreeGrafter"/>
</dbReference>
<dbReference type="Gene3D" id="1.10.3090.10">
    <property type="entry name" value="cca-adding enzyme, domain 2"/>
    <property type="match status" value="1"/>
</dbReference>
<dbReference type="GO" id="GO:0003723">
    <property type="term" value="F:RNA binding"/>
    <property type="evidence" value="ECO:0007669"/>
    <property type="project" value="UniProtKB-KW"/>
</dbReference>
<dbReference type="PANTHER" id="PTHR13734">
    <property type="entry name" value="TRNA-NUCLEOTIDYLTRANSFERASE"/>
    <property type="match status" value="1"/>
</dbReference>
<evidence type="ECO:0000256" key="5">
    <source>
        <dbReference type="RuleBase" id="RU003953"/>
    </source>
</evidence>
<feature type="domain" description="tRNA nucleotidyltransferase/poly(A) polymerase RNA and SrmB- binding" evidence="7">
    <location>
        <begin position="314"/>
        <end position="376"/>
    </location>
</feature>
<reference evidence="8 9" key="1">
    <citation type="submission" date="2015-04" db="EMBL/GenBank/DDBJ databases">
        <authorList>
            <person name="Syromyatnikov M.Y."/>
            <person name="Popov V.N."/>
        </authorList>
    </citation>
    <scope>NUCLEOTIDE SEQUENCE [LARGE SCALE GENOMIC DNA]</scope>
    <source>
        <strain evidence="8">WF-38-12</strain>
    </source>
</reference>
<dbReference type="InterPro" id="IPR043519">
    <property type="entry name" value="NT_sf"/>
</dbReference>
<dbReference type="OrthoDB" id="445712at2759"/>
<evidence type="ECO:0000256" key="3">
    <source>
        <dbReference type="ARBA" id="ARBA00022741"/>
    </source>
</evidence>